<name>A0A9D4HMT7_DREPO</name>
<reference evidence="2" key="2">
    <citation type="submission" date="2020-11" db="EMBL/GenBank/DDBJ databases">
        <authorList>
            <person name="McCartney M.A."/>
            <person name="Auch B."/>
            <person name="Kono T."/>
            <person name="Mallez S."/>
            <person name="Becker A."/>
            <person name="Gohl D.M."/>
            <person name="Silverstein K.A.T."/>
            <person name="Koren S."/>
            <person name="Bechman K.B."/>
            <person name="Herman A."/>
            <person name="Abrahante J.E."/>
            <person name="Garbe J."/>
        </authorList>
    </citation>
    <scope>NUCLEOTIDE SEQUENCE</scope>
    <source>
        <strain evidence="2">Duluth1</strain>
        <tissue evidence="2">Whole animal</tissue>
    </source>
</reference>
<accession>A0A9D4HMT7</accession>
<comment type="caution">
    <text evidence="2">The sequence shown here is derived from an EMBL/GenBank/DDBJ whole genome shotgun (WGS) entry which is preliminary data.</text>
</comment>
<feature type="transmembrane region" description="Helical" evidence="1">
    <location>
        <begin position="149"/>
        <end position="174"/>
    </location>
</feature>
<dbReference type="AlphaFoldDB" id="A0A9D4HMT7"/>
<gene>
    <name evidence="2" type="ORF">DPMN_065119</name>
</gene>
<keyword evidence="1" id="KW-1133">Transmembrane helix</keyword>
<proteinExistence type="predicted"/>
<evidence type="ECO:0000313" key="3">
    <source>
        <dbReference type="Proteomes" id="UP000828390"/>
    </source>
</evidence>
<reference evidence="2" key="1">
    <citation type="journal article" date="2019" name="bioRxiv">
        <title>The Genome of the Zebra Mussel, Dreissena polymorpha: A Resource for Invasive Species Research.</title>
        <authorList>
            <person name="McCartney M.A."/>
            <person name="Auch B."/>
            <person name="Kono T."/>
            <person name="Mallez S."/>
            <person name="Zhang Y."/>
            <person name="Obille A."/>
            <person name="Becker A."/>
            <person name="Abrahante J.E."/>
            <person name="Garbe J."/>
            <person name="Badalamenti J.P."/>
            <person name="Herman A."/>
            <person name="Mangelson H."/>
            <person name="Liachko I."/>
            <person name="Sullivan S."/>
            <person name="Sone E.D."/>
            <person name="Koren S."/>
            <person name="Silverstein K.A.T."/>
            <person name="Beckman K.B."/>
            <person name="Gohl D.M."/>
        </authorList>
    </citation>
    <scope>NUCLEOTIDE SEQUENCE</scope>
    <source>
        <strain evidence="2">Duluth1</strain>
        <tissue evidence="2">Whole animal</tissue>
    </source>
</reference>
<dbReference type="EMBL" id="JAIWYP010000013">
    <property type="protein sequence ID" value="KAH3722166.1"/>
    <property type="molecule type" value="Genomic_DNA"/>
</dbReference>
<sequence>MTPVVMPTMFLGHHYSAATAAISAALRVLKPHIWFFTSSTATAKYPYLFWNLDFGLLTFDLLDTKSLEIPFVDLRSRSTSQCLVDFGANYSMINIANALAELVVNETENGVHINGMGVIIKITVDDLVRRGNPLGFLSVLANSTDAREVFVPILGGPIGAVILFMCIGIVLLVLPRSLKQVIENGMPKERPWSPFFLGLDEILCMAQLEQVTEPGYHRAAAVSRGFGDTYFDLLSMAVEKSQDLDVHVNHVSIQSGTIEISNVRATGVKNIRVNNVVIEVPHNTLQRIKIEQPPRKTHQKENTHALSAVDTFGEVALTPTMSSYAEENRLEKALANNVDPDETPHDAASHQGIQRTVQEVQVGPTYSSNIEDQDVEVTTIPPPIPKPGQAGLDTTGKEFVFFDLETRGLGI</sequence>
<keyword evidence="1" id="KW-0472">Membrane</keyword>
<evidence type="ECO:0000313" key="2">
    <source>
        <dbReference type="EMBL" id="KAH3722166.1"/>
    </source>
</evidence>
<keyword evidence="3" id="KW-1185">Reference proteome</keyword>
<dbReference type="Proteomes" id="UP000828390">
    <property type="component" value="Unassembled WGS sequence"/>
</dbReference>
<keyword evidence="1" id="KW-0812">Transmembrane</keyword>
<protein>
    <submittedName>
        <fullName evidence="2">Uncharacterized protein</fullName>
    </submittedName>
</protein>
<organism evidence="2 3">
    <name type="scientific">Dreissena polymorpha</name>
    <name type="common">Zebra mussel</name>
    <name type="synonym">Mytilus polymorpha</name>
    <dbReference type="NCBI Taxonomy" id="45954"/>
    <lineage>
        <taxon>Eukaryota</taxon>
        <taxon>Metazoa</taxon>
        <taxon>Spiralia</taxon>
        <taxon>Lophotrochozoa</taxon>
        <taxon>Mollusca</taxon>
        <taxon>Bivalvia</taxon>
        <taxon>Autobranchia</taxon>
        <taxon>Heteroconchia</taxon>
        <taxon>Euheterodonta</taxon>
        <taxon>Imparidentia</taxon>
        <taxon>Neoheterodontei</taxon>
        <taxon>Myida</taxon>
        <taxon>Dreissenoidea</taxon>
        <taxon>Dreissenidae</taxon>
        <taxon>Dreissena</taxon>
    </lineage>
</organism>
<evidence type="ECO:0000256" key="1">
    <source>
        <dbReference type="SAM" id="Phobius"/>
    </source>
</evidence>